<dbReference type="Proteomes" id="UP000250321">
    <property type="component" value="Unassembled WGS sequence"/>
</dbReference>
<proteinExistence type="predicted"/>
<dbReference type="STRING" id="2094558.A0A314XJR4"/>
<evidence type="ECO:0000313" key="1">
    <source>
        <dbReference type="EMBL" id="PQP94172.1"/>
    </source>
</evidence>
<dbReference type="PANTHER" id="PTHR45890">
    <property type="entry name" value="AARF DOMAIN CONTAINING KINASE 2 (PREDICTED)"/>
    <property type="match status" value="1"/>
</dbReference>
<name>A0A314XJR4_PRUYE</name>
<dbReference type="EMBL" id="PJQY01002374">
    <property type="protein sequence ID" value="PQP94172.1"/>
    <property type="molecule type" value="Genomic_DNA"/>
</dbReference>
<accession>A0A314XJR4</accession>
<dbReference type="OrthoDB" id="1290869at2759"/>
<sequence length="164" mass="18898">MTNREQKYNFFPARTILSIDHYFFDPNALEAATFPGAQSPWGNGGKKGGSNLAKQFASIDWKALQQAEPCINMIYQVEEAFAFWGTPEGDLVHPAECMQQLLEKVRRHRVNVCTFMVTTLVLEGWLRKLDPGYYLQHFIYFTKYGVRKQQCRRILACNLKVPEG</sequence>
<dbReference type="AlphaFoldDB" id="A0A314XJR4"/>
<evidence type="ECO:0000313" key="2">
    <source>
        <dbReference type="Proteomes" id="UP000250321"/>
    </source>
</evidence>
<protein>
    <submittedName>
        <fullName evidence="1">Uncharacterized protein</fullName>
    </submittedName>
</protein>
<dbReference type="InterPro" id="IPR052402">
    <property type="entry name" value="ADCK_kinase"/>
</dbReference>
<dbReference type="PANTHER" id="PTHR45890:SF1">
    <property type="entry name" value="AARF DOMAIN CONTAINING KINASE 2"/>
    <property type="match status" value="1"/>
</dbReference>
<comment type="caution">
    <text evidence="1">The sequence shown here is derived from an EMBL/GenBank/DDBJ whole genome shotgun (WGS) entry which is preliminary data.</text>
</comment>
<reference evidence="1 2" key="1">
    <citation type="submission" date="2018-02" db="EMBL/GenBank/DDBJ databases">
        <title>Draft genome of wild Prunus yedoensis var. nudiflora.</title>
        <authorList>
            <person name="Baek S."/>
            <person name="Kim J.-H."/>
            <person name="Choi K."/>
            <person name="Kim G.-B."/>
            <person name="Cho A."/>
            <person name="Jang H."/>
            <person name="Shin C.-H."/>
            <person name="Yu H.-J."/>
            <person name="Mun J.-H."/>
        </authorList>
    </citation>
    <scope>NUCLEOTIDE SEQUENCE [LARGE SCALE GENOMIC DNA]</scope>
    <source>
        <strain evidence="2">cv. Jeju island</strain>
        <tissue evidence="1">Leaf</tissue>
    </source>
</reference>
<keyword evidence="2" id="KW-1185">Reference proteome</keyword>
<organism evidence="1 2">
    <name type="scientific">Prunus yedoensis var. nudiflora</name>
    <dbReference type="NCBI Taxonomy" id="2094558"/>
    <lineage>
        <taxon>Eukaryota</taxon>
        <taxon>Viridiplantae</taxon>
        <taxon>Streptophyta</taxon>
        <taxon>Embryophyta</taxon>
        <taxon>Tracheophyta</taxon>
        <taxon>Spermatophyta</taxon>
        <taxon>Magnoliopsida</taxon>
        <taxon>eudicotyledons</taxon>
        <taxon>Gunneridae</taxon>
        <taxon>Pentapetalae</taxon>
        <taxon>rosids</taxon>
        <taxon>fabids</taxon>
        <taxon>Rosales</taxon>
        <taxon>Rosaceae</taxon>
        <taxon>Amygdaloideae</taxon>
        <taxon>Amygdaleae</taxon>
        <taxon>Prunus</taxon>
    </lineage>
</organism>
<gene>
    <name evidence="1" type="ORF">Pyn_15001</name>
</gene>